<keyword evidence="3" id="KW-1185">Reference proteome</keyword>
<keyword evidence="1" id="KW-0812">Transmembrane</keyword>
<proteinExistence type="predicted"/>
<dbReference type="OrthoDB" id="2242347at2"/>
<name>A0A2A5RPX7_9LACT</name>
<feature type="transmembrane region" description="Helical" evidence="1">
    <location>
        <begin position="12"/>
        <end position="32"/>
    </location>
</feature>
<dbReference type="Proteomes" id="UP000218181">
    <property type="component" value="Unassembled WGS sequence"/>
</dbReference>
<sequence length="132" mass="15648">MKTGFFLPLSSNYRLAWLWGIIILSIEKVIYYELNKPNYWYLTLIMWASVAAFLVLVWPHRFMISEGKLYFPSFPKLRMNEFDLRHIDAVRSNRVGCSFSYAGKRYYFLTLGKSKIAFESIMKQDQKNALHS</sequence>
<evidence type="ECO:0000313" key="3">
    <source>
        <dbReference type="Proteomes" id="UP000218181"/>
    </source>
</evidence>
<comment type="caution">
    <text evidence="2">The sequence shown here is derived from an EMBL/GenBank/DDBJ whole genome shotgun (WGS) entry which is preliminary data.</text>
</comment>
<dbReference type="EMBL" id="JXJU01000001">
    <property type="protein sequence ID" value="PCS01484.1"/>
    <property type="molecule type" value="Genomic_DNA"/>
</dbReference>
<keyword evidence="1" id="KW-1133">Transmembrane helix</keyword>
<accession>A0A2A5RPX7</accession>
<organism evidence="2 3">
    <name type="scientific">Lactococcus fujiensis JCM 16395</name>
    <dbReference type="NCBI Taxonomy" id="1291764"/>
    <lineage>
        <taxon>Bacteria</taxon>
        <taxon>Bacillati</taxon>
        <taxon>Bacillota</taxon>
        <taxon>Bacilli</taxon>
        <taxon>Lactobacillales</taxon>
        <taxon>Streptococcaceae</taxon>
        <taxon>Lactococcus</taxon>
    </lineage>
</organism>
<dbReference type="InterPro" id="IPR020215">
    <property type="entry name" value="EbsA-like"/>
</dbReference>
<gene>
    <name evidence="2" type="ORF">RT41_GL000248</name>
</gene>
<dbReference type="STRING" id="1291764.GCA_001311235_00224"/>
<dbReference type="RefSeq" id="WP_096816921.1">
    <property type="nucleotide sequence ID" value="NZ_JXJU01000001.1"/>
</dbReference>
<dbReference type="Pfam" id="PF17255">
    <property type="entry name" value="EbsA"/>
    <property type="match status" value="1"/>
</dbReference>
<evidence type="ECO:0000313" key="2">
    <source>
        <dbReference type="EMBL" id="PCS01484.1"/>
    </source>
</evidence>
<dbReference type="AlphaFoldDB" id="A0A2A5RPX7"/>
<evidence type="ECO:0008006" key="4">
    <source>
        <dbReference type="Google" id="ProtNLM"/>
    </source>
</evidence>
<reference evidence="2 3" key="1">
    <citation type="submission" date="2014-12" db="EMBL/GenBank/DDBJ databases">
        <title>Draft genome sequences of 10 type strains of Lactococcus.</title>
        <authorList>
            <person name="Sun Z."/>
            <person name="Zhong Z."/>
            <person name="Liu W."/>
            <person name="Zhang W."/>
            <person name="Zhang H."/>
        </authorList>
    </citation>
    <scope>NUCLEOTIDE SEQUENCE [LARGE SCALE GENOMIC DNA]</scope>
    <source>
        <strain evidence="2 3">JCM 16395</strain>
    </source>
</reference>
<evidence type="ECO:0000256" key="1">
    <source>
        <dbReference type="SAM" id="Phobius"/>
    </source>
</evidence>
<keyword evidence="1" id="KW-0472">Membrane</keyword>
<protein>
    <recommendedName>
        <fullName evidence="4">Pore-forming protein</fullName>
    </recommendedName>
</protein>
<feature type="transmembrane region" description="Helical" evidence="1">
    <location>
        <begin position="38"/>
        <end position="58"/>
    </location>
</feature>